<dbReference type="EMBL" id="CP126208">
    <property type="protein sequence ID" value="WIA09584.1"/>
    <property type="molecule type" value="Genomic_DNA"/>
</dbReference>
<dbReference type="Gene3D" id="3.40.50.300">
    <property type="entry name" value="P-loop containing nucleotide triphosphate hydrolases"/>
    <property type="match status" value="1"/>
</dbReference>
<evidence type="ECO:0008006" key="5">
    <source>
        <dbReference type="Google" id="ProtNLM"/>
    </source>
</evidence>
<evidence type="ECO:0000256" key="1">
    <source>
        <dbReference type="ARBA" id="ARBA00006997"/>
    </source>
</evidence>
<dbReference type="PANTHER" id="PTHR21087">
    <property type="entry name" value="SHIKIMATE KINASE"/>
    <property type="match status" value="1"/>
</dbReference>
<feature type="region of interest" description="Disordered" evidence="2">
    <location>
        <begin position="1"/>
        <end position="26"/>
    </location>
</feature>
<dbReference type="InterPro" id="IPR027417">
    <property type="entry name" value="P-loop_NTPase"/>
</dbReference>
<evidence type="ECO:0000313" key="3">
    <source>
        <dbReference type="EMBL" id="WIA09584.1"/>
    </source>
</evidence>
<gene>
    <name evidence="3" type="ORF">OEZ85_008976</name>
</gene>
<evidence type="ECO:0000313" key="4">
    <source>
        <dbReference type="Proteomes" id="UP001244341"/>
    </source>
</evidence>
<dbReference type="Proteomes" id="UP001244341">
    <property type="component" value="Chromosome 1b"/>
</dbReference>
<organism evidence="3 4">
    <name type="scientific">Tetradesmus obliquus</name>
    <name type="common">Green alga</name>
    <name type="synonym">Acutodesmus obliquus</name>
    <dbReference type="NCBI Taxonomy" id="3088"/>
    <lineage>
        <taxon>Eukaryota</taxon>
        <taxon>Viridiplantae</taxon>
        <taxon>Chlorophyta</taxon>
        <taxon>core chlorophytes</taxon>
        <taxon>Chlorophyceae</taxon>
        <taxon>CS clade</taxon>
        <taxon>Sphaeropleales</taxon>
        <taxon>Scenedesmaceae</taxon>
        <taxon>Tetradesmus</taxon>
    </lineage>
</organism>
<protein>
    <recommendedName>
        <fullName evidence="5">CinA C-terminal domain-containing protein</fullName>
    </recommendedName>
</protein>
<keyword evidence="4" id="KW-1185">Reference proteome</keyword>
<name>A0ABY8TKD4_TETOB</name>
<proteinExistence type="inferred from homology"/>
<evidence type="ECO:0000256" key="2">
    <source>
        <dbReference type="SAM" id="MobiDB-lite"/>
    </source>
</evidence>
<comment type="similarity">
    <text evidence="1">Belongs to the shikimate kinase family.</text>
</comment>
<dbReference type="PANTHER" id="PTHR21087:SF16">
    <property type="entry name" value="SHIKIMATE KINASE 1, CHLOROPLASTIC"/>
    <property type="match status" value="1"/>
</dbReference>
<sequence>MTVPPPVSSEPAQEESKKLSPGARLSEALSPTSTSITIIGDDTQLNWAVCQALAKKIGWFPVSTARILTGMNKAGTVEEIVQKQGREALAQAEAGVLKGMKDQFRVCVATVGDGAAADPNLYDYMYGSIIIWLDEVDKRKPKPPSAAREVYLGRSEVRASLSVAGGGFGEKPLTLEEKATKATGYIIKAMHQLLKEHDYLPQKKRLYVEYGCRGDWPELKPKEWNPVLESLERKPVPEA</sequence>
<accession>A0ABY8TKD4</accession>
<reference evidence="3 4" key="1">
    <citation type="submission" date="2023-05" db="EMBL/GenBank/DDBJ databases">
        <title>A 100% complete, gapless, phased diploid assembly of the Scenedesmus obliquus UTEX 3031 genome.</title>
        <authorList>
            <person name="Biondi T.C."/>
            <person name="Hanschen E.R."/>
            <person name="Kwon T."/>
            <person name="Eng W."/>
            <person name="Kruse C.P.S."/>
            <person name="Koehler S.I."/>
            <person name="Kunde Y."/>
            <person name="Gleasner C.D."/>
            <person name="You Mak K.T."/>
            <person name="Polle J."/>
            <person name="Hovde B.T."/>
            <person name="Starkenburg S.R."/>
        </authorList>
    </citation>
    <scope>NUCLEOTIDE SEQUENCE [LARGE SCALE GENOMIC DNA]</scope>
    <source>
        <strain evidence="3 4">DOE0152z</strain>
    </source>
</reference>